<dbReference type="AlphaFoldDB" id="A0A645ED22"/>
<evidence type="ECO:0008006" key="3">
    <source>
        <dbReference type="Google" id="ProtNLM"/>
    </source>
</evidence>
<proteinExistence type="predicted"/>
<accession>A0A645ED22</accession>
<keyword evidence="1" id="KW-1133">Transmembrane helix</keyword>
<feature type="transmembrane region" description="Helical" evidence="1">
    <location>
        <begin position="29"/>
        <end position="52"/>
    </location>
</feature>
<evidence type="ECO:0000313" key="2">
    <source>
        <dbReference type="EMBL" id="MPM99229.1"/>
    </source>
</evidence>
<sequence length="125" mass="13807">MAMTISTALFVMAVLSLFGVFISRQVLFIYLSYIFIGLSFGGVPSISSTYILKTFGKKYYPSNFSIQGTYSLFSSLLGTTLFGIIYAGTNTMSLAFSYLLVYALLAVILLKVINHLFMKQKSVAE</sequence>
<dbReference type="Gene3D" id="1.20.1250.20">
    <property type="entry name" value="MFS general substrate transporter like domains"/>
    <property type="match status" value="1"/>
</dbReference>
<feature type="transmembrane region" description="Helical" evidence="1">
    <location>
        <begin position="64"/>
        <end position="88"/>
    </location>
</feature>
<dbReference type="SUPFAM" id="SSF103473">
    <property type="entry name" value="MFS general substrate transporter"/>
    <property type="match status" value="1"/>
</dbReference>
<keyword evidence="1" id="KW-0812">Transmembrane</keyword>
<organism evidence="2">
    <name type="scientific">bioreactor metagenome</name>
    <dbReference type="NCBI Taxonomy" id="1076179"/>
    <lineage>
        <taxon>unclassified sequences</taxon>
        <taxon>metagenomes</taxon>
        <taxon>ecological metagenomes</taxon>
    </lineage>
</organism>
<protein>
    <recommendedName>
        <fullName evidence="3">Major facilitator superfamily (MFS) profile domain-containing protein</fullName>
    </recommendedName>
</protein>
<dbReference type="EMBL" id="VSSQ01045332">
    <property type="protein sequence ID" value="MPM99229.1"/>
    <property type="molecule type" value="Genomic_DNA"/>
</dbReference>
<name>A0A645ED22_9ZZZZ</name>
<dbReference type="InterPro" id="IPR036259">
    <property type="entry name" value="MFS_trans_sf"/>
</dbReference>
<keyword evidence="1" id="KW-0472">Membrane</keyword>
<reference evidence="2" key="1">
    <citation type="submission" date="2019-08" db="EMBL/GenBank/DDBJ databases">
        <authorList>
            <person name="Kucharzyk K."/>
            <person name="Murdoch R.W."/>
            <person name="Higgins S."/>
            <person name="Loffler F."/>
        </authorList>
    </citation>
    <scope>NUCLEOTIDE SEQUENCE</scope>
</reference>
<feature type="transmembrane region" description="Helical" evidence="1">
    <location>
        <begin position="94"/>
        <end position="113"/>
    </location>
</feature>
<evidence type="ECO:0000256" key="1">
    <source>
        <dbReference type="SAM" id="Phobius"/>
    </source>
</evidence>
<gene>
    <name evidence="2" type="ORF">SDC9_146420</name>
</gene>
<comment type="caution">
    <text evidence="2">The sequence shown here is derived from an EMBL/GenBank/DDBJ whole genome shotgun (WGS) entry which is preliminary data.</text>
</comment>